<proteinExistence type="predicted"/>
<sequence length="389" mass="40817">MIAKSKTLRSVIAALYCLVALPVAAQVSCNSASEGYLLDWNTQTYPGGALSFSTNIIRNGSTANGPGADPIGVGITFSDRTETLDAGYPVDGSTFTGGKGAAAQSLAWINDFAAMDDRLTITLIFSEPVYNLTYEMFDMDLNNPNLNNNTSGGFRDDVTVTGYSASGATVLPRITTPYNSNAQGQTAPSTVYVGSPIASNRAIANTSNNNGASGSTQDLGNMIVTFSNPVKSVSMRYGTRSTYFNTTNPARQAMALYDLNFCSPKKPSLTYEKTVKIHSELPENCGTIPGASDPEARAAVPGSCFQYDIDIRNIGAGTSNKTTISDVLSDNMIFAGATVSGFSQTDPGFAFTTPAPMSDCGLISCLVRVKDGILASGAAGKITVRTILK</sequence>
<dbReference type="AlphaFoldDB" id="A0A0F9USJ9"/>
<comment type="caution">
    <text evidence="1">The sequence shown here is derived from an EMBL/GenBank/DDBJ whole genome shotgun (WGS) entry which is preliminary data.</text>
</comment>
<accession>A0A0F9USJ9</accession>
<gene>
    <name evidence="1" type="ORF">LCGC14_0228210</name>
</gene>
<name>A0A0F9USJ9_9ZZZZ</name>
<reference evidence="1" key="1">
    <citation type="journal article" date="2015" name="Nature">
        <title>Complex archaea that bridge the gap between prokaryotes and eukaryotes.</title>
        <authorList>
            <person name="Spang A."/>
            <person name="Saw J.H."/>
            <person name="Jorgensen S.L."/>
            <person name="Zaremba-Niedzwiedzka K."/>
            <person name="Martijn J."/>
            <person name="Lind A.E."/>
            <person name="van Eijk R."/>
            <person name="Schleper C."/>
            <person name="Guy L."/>
            <person name="Ettema T.J."/>
        </authorList>
    </citation>
    <scope>NUCLEOTIDE SEQUENCE</scope>
</reference>
<organism evidence="1">
    <name type="scientific">marine sediment metagenome</name>
    <dbReference type="NCBI Taxonomy" id="412755"/>
    <lineage>
        <taxon>unclassified sequences</taxon>
        <taxon>metagenomes</taxon>
        <taxon>ecological metagenomes</taxon>
    </lineage>
</organism>
<dbReference type="EMBL" id="LAZR01000110">
    <property type="protein sequence ID" value="KKN90452.1"/>
    <property type="molecule type" value="Genomic_DNA"/>
</dbReference>
<evidence type="ECO:0000313" key="1">
    <source>
        <dbReference type="EMBL" id="KKN90452.1"/>
    </source>
</evidence>
<protein>
    <recommendedName>
        <fullName evidence="2">DUF11 domain-containing protein</fullName>
    </recommendedName>
</protein>
<evidence type="ECO:0008006" key="2">
    <source>
        <dbReference type="Google" id="ProtNLM"/>
    </source>
</evidence>